<name>A0A7J6W701_THATH</name>
<accession>A0A7J6W701</accession>
<evidence type="ECO:0000313" key="2">
    <source>
        <dbReference type="Proteomes" id="UP000554482"/>
    </source>
</evidence>
<reference evidence="1 2" key="1">
    <citation type="submission" date="2020-06" db="EMBL/GenBank/DDBJ databases">
        <title>Transcriptomic and genomic resources for Thalictrum thalictroides and T. hernandezii: Facilitating candidate gene discovery in an emerging model plant lineage.</title>
        <authorList>
            <person name="Arias T."/>
            <person name="Riano-Pachon D.M."/>
            <person name="Di Stilio V.S."/>
        </authorList>
    </citation>
    <scope>NUCLEOTIDE SEQUENCE [LARGE SCALE GENOMIC DNA]</scope>
    <source>
        <strain evidence="2">cv. WT478/WT964</strain>
        <tissue evidence="1">Leaves</tissue>
    </source>
</reference>
<dbReference type="AlphaFoldDB" id="A0A7J6W701"/>
<dbReference type="EMBL" id="JABWDY010020600">
    <property type="protein sequence ID" value="KAF5193021.1"/>
    <property type="molecule type" value="Genomic_DNA"/>
</dbReference>
<proteinExistence type="predicted"/>
<evidence type="ECO:0000313" key="1">
    <source>
        <dbReference type="EMBL" id="KAF5193021.1"/>
    </source>
</evidence>
<dbReference type="Proteomes" id="UP000554482">
    <property type="component" value="Unassembled WGS sequence"/>
</dbReference>
<comment type="caution">
    <text evidence="1">The sequence shown here is derived from an EMBL/GenBank/DDBJ whole genome shotgun (WGS) entry which is preliminary data.</text>
</comment>
<organism evidence="1 2">
    <name type="scientific">Thalictrum thalictroides</name>
    <name type="common">Rue-anemone</name>
    <name type="synonym">Anemone thalictroides</name>
    <dbReference type="NCBI Taxonomy" id="46969"/>
    <lineage>
        <taxon>Eukaryota</taxon>
        <taxon>Viridiplantae</taxon>
        <taxon>Streptophyta</taxon>
        <taxon>Embryophyta</taxon>
        <taxon>Tracheophyta</taxon>
        <taxon>Spermatophyta</taxon>
        <taxon>Magnoliopsida</taxon>
        <taxon>Ranunculales</taxon>
        <taxon>Ranunculaceae</taxon>
        <taxon>Thalictroideae</taxon>
        <taxon>Thalictrum</taxon>
    </lineage>
</organism>
<gene>
    <name evidence="1" type="ORF">FRX31_017394</name>
</gene>
<keyword evidence="2" id="KW-1185">Reference proteome</keyword>
<sequence length="81" mass="9730">MPYLCSSLLTTKQERQLELLHYNRERRYIANETSLLRTVRYQRDKKGCFFAVSGLSNYNMNQFRTRNMAVTPRAQQQWNHG</sequence>
<protein>
    <submittedName>
        <fullName evidence="1">Uncharacterized protein</fullName>
    </submittedName>
</protein>